<evidence type="ECO:0000313" key="2">
    <source>
        <dbReference type="Proteomes" id="UP001216595"/>
    </source>
</evidence>
<dbReference type="RefSeq" id="WP_272741833.1">
    <property type="nucleotide sequence ID" value="NZ_JAQQKW010000007.1"/>
</dbReference>
<evidence type="ECO:0000313" key="1">
    <source>
        <dbReference type="EMBL" id="MDC7695150.1"/>
    </source>
</evidence>
<comment type="caution">
    <text evidence="1">The sequence shown here is derived from an EMBL/GenBank/DDBJ whole genome shotgun (WGS) entry which is preliminary data.</text>
</comment>
<sequence>MNDLITNGPLSDWNEHDAFWQRDFANRPYGAEESYGQFRPAYRFGYDLYGEHEGTAFNDLSDEQLRHRWDTYPERGDLSWDRARDAARDAYARRDIDPAPRLEAVIDKD</sequence>
<reference evidence="1 2" key="1">
    <citation type="submission" date="2023-01" db="EMBL/GenBank/DDBJ databases">
        <title>Novel species of the genus Asticcacaulis isolated from rivers.</title>
        <authorList>
            <person name="Lu H."/>
        </authorList>
    </citation>
    <scope>NUCLEOTIDE SEQUENCE [LARGE SCALE GENOMIC DNA]</scope>
    <source>
        <strain evidence="1 2">DXS10W</strain>
    </source>
</reference>
<proteinExistence type="predicted"/>
<dbReference type="Proteomes" id="UP001216595">
    <property type="component" value="Unassembled WGS sequence"/>
</dbReference>
<keyword evidence="2" id="KW-1185">Reference proteome</keyword>
<dbReference type="EMBL" id="JAQQKW010000007">
    <property type="protein sequence ID" value="MDC7695150.1"/>
    <property type="molecule type" value="Genomic_DNA"/>
</dbReference>
<name>A0ABT5IG50_9CAUL</name>
<organism evidence="1 2">
    <name type="scientific">Asticcacaulis currens</name>
    <dbReference type="NCBI Taxonomy" id="2984210"/>
    <lineage>
        <taxon>Bacteria</taxon>
        <taxon>Pseudomonadati</taxon>
        <taxon>Pseudomonadota</taxon>
        <taxon>Alphaproteobacteria</taxon>
        <taxon>Caulobacterales</taxon>
        <taxon>Caulobacteraceae</taxon>
        <taxon>Asticcacaulis</taxon>
    </lineage>
</organism>
<gene>
    <name evidence="1" type="ORF">PQU94_12755</name>
</gene>
<accession>A0ABT5IG50</accession>
<protein>
    <submittedName>
        <fullName evidence="1">Uncharacterized protein</fullName>
    </submittedName>
</protein>